<dbReference type="SUPFAM" id="SSF56672">
    <property type="entry name" value="DNA/RNA polymerases"/>
    <property type="match status" value="1"/>
</dbReference>
<dbReference type="InterPro" id="IPR026960">
    <property type="entry name" value="RVT-Znf"/>
</dbReference>
<name>A0AAD6EWP9_9POAL</name>
<accession>A0AAD6EWP9</accession>
<evidence type="ECO:0000256" key="1">
    <source>
        <dbReference type="SAM" id="MobiDB-lite"/>
    </source>
</evidence>
<gene>
    <name evidence="3" type="ORF">LUZ61_007697</name>
</gene>
<dbReference type="PANTHER" id="PTHR33116">
    <property type="entry name" value="REVERSE TRANSCRIPTASE ZINC-BINDING DOMAIN-CONTAINING PROTEIN-RELATED-RELATED"/>
    <property type="match status" value="1"/>
</dbReference>
<dbReference type="Pfam" id="PF13966">
    <property type="entry name" value="zf-RVT"/>
    <property type="match status" value="1"/>
</dbReference>
<organism evidence="3 4">
    <name type="scientific">Rhynchospora tenuis</name>
    <dbReference type="NCBI Taxonomy" id="198213"/>
    <lineage>
        <taxon>Eukaryota</taxon>
        <taxon>Viridiplantae</taxon>
        <taxon>Streptophyta</taxon>
        <taxon>Embryophyta</taxon>
        <taxon>Tracheophyta</taxon>
        <taxon>Spermatophyta</taxon>
        <taxon>Magnoliopsida</taxon>
        <taxon>Liliopsida</taxon>
        <taxon>Poales</taxon>
        <taxon>Cyperaceae</taxon>
        <taxon>Cyperoideae</taxon>
        <taxon>Rhynchosporeae</taxon>
        <taxon>Rhynchospora</taxon>
    </lineage>
</organism>
<feature type="domain" description="Reverse transcriptase" evidence="2">
    <location>
        <begin position="1"/>
        <end position="145"/>
    </location>
</feature>
<proteinExistence type="predicted"/>
<keyword evidence="4" id="KW-1185">Reference proteome</keyword>
<evidence type="ECO:0000313" key="4">
    <source>
        <dbReference type="Proteomes" id="UP001210211"/>
    </source>
</evidence>
<dbReference type="EMBL" id="JAMRDG010000001">
    <property type="protein sequence ID" value="KAJ3703992.1"/>
    <property type="molecule type" value="Genomic_DNA"/>
</dbReference>
<dbReference type="InterPro" id="IPR000477">
    <property type="entry name" value="RT_dom"/>
</dbReference>
<evidence type="ECO:0000259" key="2">
    <source>
        <dbReference type="PROSITE" id="PS50878"/>
    </source>
</evidence>
<dbReference type="Pfam" id="PF00078">
    <property type="entry name" value="RVT_1"/>
    <property type="match status" value="1"/>
</dbReference>
<dbReference type="AlphaFoldDB" id="A0AAD6EWP9"/>
<reference evidence="3 4" key="1">
    <citation type="journal article" date="2022" name="Cell">
        <title>Repeat-based holocentromeres influence genome architecture and karyotype evolution.</title>
        <authorList>
            <person name="Hofstatter P.G."/>
            <person name="Thangavel G."/>
            <person name="Lux T."/>
            <person name="Neumann P."/>
            <person name="Vondrak T."/>
            <person name="Novak P."/>
            <person name="Zhang M."/>
            <person name="Costa L."/>
            <person name="Castellani M."/>
            <person name="Scott A."/>
            <person name="Toegelov H."/>
            <person name="Fuchs J."/>
            <person name="Mata-Sucre Y."/>
            <person name="Dias Y."/>
            <person name="Vanzela A.L.L."/>
            <person name="Huettel B."/>
            <person name="Almeida C.C.S."/>
            <person name="Simkova H."/>
            <person name="Souza G."/>
            <person name="Pedrosa-Harand A."/>
            <person name="Macas J."/>
            <person name="Mayer K.F.X."/>
            <person name="Houben A."/>
            <person name="Marques A."/>
        </authorList>
    </citation>
    <scope>NUCLEOTIDE SEQUENCE [LARGE SCALE GENOMIC DNA]</scope>
    <source>
        <strain evidence="3">RhyTen1mFocal</strain>
    </source>
</reference>
<dbReference type="PROSITE" id="PS50878">
    <property type="entry name" value="RT_POL"/>
    <property type="match status" value="1"/>
</dbReference>
<comment type="caution">
    <text evidence="3">The sequence shown here is derived from an EMBL/GenBank/DDBJ whole genome shotgun (WGS) entry which is preliminary data.</text>
</comment>
<evidence type="ECO:0000313" key="3">
    <source>
        <dbReference type="EMBL" id="KAJ3703992.1"/>
    </source>
</evidence>
<protein>
    <recommendedName>
        <fullName evidence="2">Reverse transcriptase domain-containing protein</fullName>
    </recommendedName>
</protein>
<feature type="compositionally biased region" description="Polar residues" evidence="1">
    <location>
        <begin position="544"/>
        <end position="556"/>
    </location>
</feature>
<dbReference type="PANTHER" id="PTHR33116:SF78">
    <property type="entry name" value="OS12G0587133 PROTEIN"/>
    <property type="match status" value="1"/>
</dbReference>
<sequence>MLTCVLSGSSKVVVNGVAGRSISLKRGVRQGDPLSPYLFILAMDFLARWLNKLVEVGAFLPPLVGIKPCLLYADDALFFLQPSLQQCQVLKTVLLGFQAFSGLTVNPHKSDILITLQNSNLLSLLSEELGCNAAFFPITYLGLPLSDKKLAKSAYAPLLAKFQSKLAGWSAAMLSFAGRLILLNSCLTALPIYFMSVFCLPKWVVKEIDKIRRNFLWKGPNTAHKKLILIAWDNICKPKSIGGLGVLDIQLLNLALISKWLWRWLAFENAPLTNLYNSSSSLTHQLVPANTTLSRVFLQAWHLFSMGFSFSIGSGRQALFWHHDWGLGILKHTFPHLFSFASDYLITVRNFVRLAWTNQDDLFMPSLPSSGLSTSELHQLLLLLNNNPNLFLSFDSHLPDKPLWKLHPPSFSSNSFYKFFKTTPAPLSNLRLIWKLKAPPRMIVFAWQLLQHRIPTQDVLQKRGWHLANRCPLCYAAPETPQHISQDCPFFVSTIHKVYQLAAIPQPCSATTASLLMSPVPEKKKSRESCYSSPALPCGEKGVTGSSPLLTSLPRQ</sequence>
<feature type="region of interest" description="Disordered" evidence="1">
    <location>
        <begin position="523"/>
        <end position="556"/>
    </location>
</feature>
<dbReference type="InterPro" id="IPR043502">
    <property type="entry name" value="DNA/RNA_pol_sf"/>
</dbReference>
<dbReference type="Proteomes" id="UP001210211">
    <property type="component" value="Unassembled WGS sequence"/>
</dbReference>